<name>A0A1G8ABS4_9RHOO</name>
<dbReference type="Gene3D" id="3.30.450.20">
    <property type="entry name" value="PAS domain"/>
    <property type="match status" value="2"/>
</dbReference>
<dbReference type="STRING" id="83767.SAMN05660652_01342"/>
<proteinExistence type="predicted"/>
<evidence type="ECO:0000313" key="10">
    <source>
        <dbReference type="Proteomes" id="UP000198607"/>
    </source>
</evidence>
<gene>
    <name evidence="9" type="ORF">SAMN05660652_01342</name>
</gene>
<dbReference type="CDD" id="cd12915">
    <property type="entry name" value="PDC2_DGC_like"/>
    <property type="match status" value="1"/>
</dbReference>
<evidence type="ECO:0000256" key="6">
    <source>
        <dbReference type="SAM" id="Coils"/>
    </source>
</evidence>
<dbReference type="PANTHER" id="PTHR43047:SF69">
    <property type="entry name" value="HISTIDINE KINASE CONTAINING CHEY-HOMOLOGOUS RECEIVER DOMAIN-RELATED"/>
    <property type="match status" value="1"/>
</dbReference>
<evidence type="ECO:0000256" key="2">
    <source>
        <dbReference type="ARBA" id="ARBA00012438"/>
    </source>
</evidence>
<keyword evidence="5" id="KW-0418">Kinase</keyword>
<organism evidence="9 10">
    <name type="scientific">Propionivibrio dicarboxylicus</name>
    <dbReference type="NCBI Taxonomy" id="83767"/>
    <lineage>
        <taxon>Bacteria</taxon>
        <taxon>Pseudomonadati</taxon>
        <taxon>Pseudomonadota</taxon>
        <taxon>Betaproteobacteria</taxon>
        <taxon>Rhodocyclales</taxon>
        <taxon>Rhodocyclaceae</taxon>
        <taxon>Propionivibrio</taxon>
    </lineage>
</organism>
<dbReference type="EC" id="2.7.13.3" evidence="2"/>
<dbReference type="GO" id="GO:0005886">
    <property type="term" value="C:plasma membrane"/>
    <property type="evidence" value="ECO:0007669"/>
    <property type="project" value="TreeGrafter"/>
</dbReference>
<dbReference type="CDD" id="cd00082">
    <property type="entry name" value="HisKA"/>
    <property type="match status" value="1"/>
</dbReference>
<dbReference type="Pfam" id="PF00512">
    <property type="entry name" value="HisKA"/>
    <property type="match status" value="1"/>
</dbReference>
<evidence type="ECO:0000259" key="8">
    <source>
        <dbReference type="PROSITE" id="PS50109"/>
    </source>
</evidence>
<dbReference type="InterPro" id="IPR005467">
    <property type="entry name" value="His_kinase_dom"/>
</dbReference>
<keyword evidence="7" id="KW-0812">Transmembrane</keyword>
<keyword evidence="10" id="KW-1185">Reference proteome</keyword>
<dbReference type="Proteomes" id="UP000198607">
    <property type="component" value="Unassembled WGS sequence"/>
</dbReference>
<dbReference type="GO" id="GO:0000155">
    <property type="term" value="F:phosphorelay sensor kinase activity"/>
    <property type="evidence" value="ECO:0007669"/>
    <property type="project" value="InterPro"/>
</dbReference>
<dbReference type="InterPro" id="IPR036097">
    <property type="entry name" value="HisK_dim/P_sf"/>
</dbReference>
<keyword evidence="7" id="KW-0472">Membrane</keyword>
<dbReference type="PANTHER" id="PTHR43047">
    <property type="entry name" value="TWO-COMPONENT HISTIDINE PROTEIN KINASE"/>
    <property type="match status" value="1"/>
</dbReference>
<dbReference type="Gene3D" id="3.30.565.10">
    <property type="entry name" value="Histidine kinase-like ATPase, C-terminal domain"/>
    <property type="match status" value="1"/>
</dbReference>
<dbReference type="InterPro" id="IPR003594">
    <property type="entry name" value="HATPase_dom"/>
</dbReference>
<dbReference type="InterPro" id="IPR003661">
    <property type="entry name" value="HisK_dim/P_dom"/>
</dbReference>
<keyword evidence="7" id="KW-1133">Transmembrane helix</keyword>
<feature type="transmembrane region" description="Helical" evidence="7">
    <location>
        <begin position="20"/>
        <end position="44"/>
    </location>
</feature>
<dbReference type="Pfam" id="PF02518">
    <property type="entry name" value="HATPase_c"/>
    <property type="match status" value="1"/>
</dbReference>
<keyword evidence="3" id="KW-0597">Phosphoprotein</keyword>
<dbReference type="SUPFAM" id="SSF47384">
    <property type="entry name" value="Homodimeric domain of signal transducing histidine kinase"/>
    <property type="match status" value="1"/>
</dbReference>
<dbReference type="EMBL" id="FNCY01000004">
    <property type="protein sequence ID" value="SDH18475.1"/>
    <property type="molecule type" value="Genomic_DNA"/>
</dbReference>
<evidence type="ECO:0000256" key="1">
    <source>
        <dbReference type="ARBA" id="ARBA00000085"/>
    </source>
</evidence>
<accession>A0A1G8ABS4</accession>
<evidence type="ECO:0000256" key="4">
    <source>
        <dbReference type="ARBA" id="ARBA00022679"/>
    </source>
</evidence>
<dbReference type="GO" id="GO:0009927">
    <property type="term" value="F:histidine phosphotransfer kinase activity"/>
    <property type="evidence" value="ECO:0007669"/>
    <property type="project" value="TreeGrafter"/>
</dbReference>
<dbReference type="AlphaFoldDB" id="A0A1G8ABS4"/>
<dbReference type="RefSeq" id="WP_176785775.1">
    <property type="nucleotide sequence ID" value="NZ_FNCY01000004.1"/>
</dbReference>
<dbReference type="CDD" id="cd12914">
    <property type="entry name" value="PDC1_DGC_like"/>
    <property type="match status" value="1"/>
</dbReference>
<feature type="domain" description="Histidine kinase" evidence="8">
    <location>
        <begin position="374"/>
        <end position="594"/>
    </location>
</feature>
<reference evidence="9 10" key="1">
    <citation type="submission" date="2016-10" db="EMBL/GenBank/DDBJ databases">
        <authorList>
            <person name="de Groot N.N."/>
        </authorList>
    </citation>
    <scope>NUCLEOTIDE SEQUENCE [LARGE SCALE GENOMIC DNA]</scope>
    <source>
        <strain evidence="9 10">DSM 5885</strain>
    </source>
</reference>
<evidence type="ECO:0000256" key="3">
    <source>
        <dbReference type="ARBA" id="ARBA00022553"/>
    </source>
</evidence>
<dbReference type="SUPFAM" id="SSF55874">
    <property type="entry name" value="ATPase domain of HSP90 chaperone/DNA topoisomerase II/histidine kinase"/>
    <property type="match status" value="1"/>
</dbReference>
<sequence length="597" mass="64391">MSNPNPSDRLSANTDTQTLRLSYLLGTLTIIAIVLSLAAAAFWFEKQRHLERASIATANMAELLAESTGNAIQKIDVALQAGRLFYESRAVAESRIAAQLNAYLGSLGNASATLGTIRIADRAGRIRFGDGISIAEPVLVGDFDFFLRSRQGGENALVVSGPVLSPVTREWVMIFARRLSDPDGTFAGTIYASVPTRQFEAILSPASLGAHGAATLRTLDLALIHRYPDTRNAVGSSEVSSALRRAVEAHPLGGGYVAATAIDGVERSNAFRRIAGYPLYVIVGLATHDYLGSWQQNILIIIGLAALAIVVTGLAAYRNYRAQATLAGNFAELSRLEKELRRLLEERHALNEQLAVRAHEAEAASRAKSAFLANMSHEMRTPLNHVLGMAALIRREPLSPGQTDRLDKLMRAGHHLTGMIETVLEVTQLDADTVELAEDRVLLPELIGAAIDAERAAAAAKQLTLEVGDISPLPDLVGDTTRIQRALDNYLSNAIRFTHDGHITVRALTQAEDERSVLIRIEVEDSGQGIAETDIPRLFSLFEQVDNSSTREHGGLGLGLALTRKIARAMGGDAGCNSRTGTGSLFWFTLRLRKAAA</sequence>
<dbReference type="PROSITE" id="PS50109">
    <property type="entry name" value="HIS_KIN"/>
    <property type="match status" value="1"/>
</dbReference>
<protein>
    <recommendedName>
        <fullName evidence="2">histidine kinase</fullName>
        <ecNumber evidence="2">2.7.13.3</ecNumber>
    </recommendedName>
</protein>
<evidence type="ECO:0000313" key="9">
    <source>
        <dbReference type="EMBL" id="SDH18475.1"/>
    </source>
</evidence>
<dbReference type="SMART" id="SM00387">
    <property type="entry name" value="HATPase_c"/>
    <property type="match status" value="1"/>
</dbReference>
<comment type="catalytic activity">
    <reaction evidence="1">
        <text>ATP + protein L-histidine = ADP + protein N-phospho-L-histidine.</text>
        <dbReference type="EC" id="2.7.13.3"/>
    </reaction>
</comment>
<evidence type="ECO:0000256" key="5">
    <source>
        <dbReference type="ARBA" id="ARBA00022777"/>
    </source>
</evidence>
<keyword evidence="4" id="KW-0808">Transferase</keyword>
<dbReference type="SMART" id="SM00388">
    <property type="entry name" value="HisKA"/>
    <property type="match status" value="1"/>
</dbReference>
<evidence type="ECO:0000256" key="7">
    <source>
        <dbReference type="SAM" id="Phobius"/>
    </source>
</evidence>
<dbReference type="InterPro" id="IPR004358">
    <property type="entry name" value="Sig_transdc_His_kin-like_C"/>
</dbReference>
<dbReference type="Gene3D" id="1.10.287.130">
    <property type="match status" value="1"/>
</dbReference>
<keyword evidence="6" id="KW-0175">Coiled coil</keyword>
<dbReference type="InterPro" id="IPR036890">
    <property type="entry name" value="HATPase_C_sf"/>
</dbReference>
<dbReference type="PRINTS" id="PR00344">
    <property type="entry name" value="BCTRLSENSOR"/>
</dbReference>
<feature type="coiled-coil region" evidence="6">
    <location>
        <begin position="326"/>
        <end position="353"/>
    </location>
</feature>
<feature type="transmembrane region" description="Helical" evidence="7">
    <location>
        <begin position="298"/>
        <end position="317"/>
    </location>
</feature>